<evidence type="ECO:0000313" key="4">
    <source>
        <dbReference type="Proteomes" id="UP001209535"/>
    </source>
</evidence>
<dbReference type="Proteomes" id="UP001209535">
    <property type="component" value="Unassembled WGS sequence"/>
</dbReference>
<evidence type="ECO:0000256" key="1">
    <source>
        <dbReference type="SAM" id="MobiDB-lite"/>
    </source>
</evidence>
<feature type="compositionally biased region" description="Low complexity" evidence="1">
    <location>
        <begin position="153"/>
        <end position="167"/>
    </location>
</feature>
<feature type="compositionally biased region" description="Low complexity" evidence="1">
    <location>
        <begin position="31"/>
        <end position="43"/>
    </location>
</feature>
<reference evidence="3 4" key="1">
    <citation type="submission" date="2022-10" db="EMBL/GenBank/DDBJ databases">
        <title>Defluviimonas sp. nov., isolated from ocean surface sediments.</title>
        <authorList>
            <person name="He W."/>
            <person name="Wang L."/>
            <person name="Zhang D.-F."/>
        </authorList>
    </citation>
    <scope>NUCLEOTIDE SEQUENCE [LARGE SCALE GENOMIC DNA]</scope>
    <source>
        <strain evidence="3 4">WL0024</strain>
    </source>
</reference>
<dbReference type="Pfam" id="PF04748">
    <property type="entry name" value="Polysacc_deac_2"/>
    <property type="match status" value="1"/>
</dbReference>
<evidence type="ECO:0000256" key="2">
    <source>
        <dbReference type="SAM" id="SignalP"/>
    </source>
</evidence>
<feature type="compositionally biased region" description="Polar residues" evidence="1">
    <location>
        <begin position="296"/>
        <end position="306"/>
    </location>
</feature>
<protein>
    <submittedName>
        <fullName evidence="3">Divergent polysaccharide deacetylase family protein</fullName>
    </submittedName>
</protein>
<keyword evidence="2" id="KW-0732">Signal</keyword>
<evidence type="ECO:0000313" key="3">
    <source>
        <dbReference type="EMBL" id="MCU9846671.1"/>
    </source>
</evidence>
<accession>A0ABT2WYB5</accession>
<feature type="compositionally biased region" description="Low complexity" evidence="1">
    <location>
        <begin position="50"/>
        <end position="88"/>
    </location>
</feature>
<keyword evidence="4" id="KW-1185">Reference proteome</keyword>
<gene>
    <name evidence="3" type="ORF">OEZ60_01450</name>
</gene>
<dbReference type="EMBL" id="JAOVQO010000001">
    <property type="protein sequence ID" value="MCU9846671.1"/>
    <property type="molecule type" value="Genomic_DNA"/>
</dbReference>
<dbReference type="RefSeq" id="WP_263332491.1">
    <property type="nucleotide sequence ID" value="NZ_JAOVQO010000001.1"/>
</dbReference>
<dbReference type="InterPro" id="IPR006837">
    <property type="entry name" value="Divergent_DAC"/>
</dbReference>
<dbReference type="SUPFAM" id="SSF88713">
    <property type="entry name" value="Glycoside hydrolase/deacetylase"/>
    <property type="match status" value="1"/>
</dbReference>
<dbReference type="Gene3D" id="3.20.20.370">
    <property type="entry name" value="Glycoside hydrolase/deacetylase"/>
    <property type="match status" value="1"/>
</dbReference>
<feature type="region of interest" description="Disordered" evidence="1">
    <location>
        <begin position="246"/>
        <end position="320"/>
    </location>
</feature>
<feature type="signal peptide" evidence="2">
    <location>
        <begin position="1"/>
        <end position="32"/>
    </location>
</feature>
<feature type="chain" id="PRO_5046310924" evidence="2">
    <location>
        <begin position="33"/>
        <end position="549"/>
    </location>
</feature>
<organism evidence="3 4">
    <name type="scientific">Albidovulum salinarum</name>
    <dbReference type="NCBI Taxonomy" id="2984153"/>
    <lineage>
        <taxon>Bacteria</taxon>
        <taxon>Pseudomonadati</taxon>
        <taxon>Pseudomonadota</taxon>
        <taxon>Alphaproteobacteria</taxon>
        <taxon>Rhodobacterales</taxon>
        <taxon>Paracoccaceae</taxon>
        <taxon>Albidovulum</taxon>
    </lineage>
</organism>
<feature type="region of interest" description="Disordered" evidence="1">
    <location>
        <begin position="31"/>
        <end position="167"/>
    </location>
</feature>
<name>A0ABT2WYB5_9RHOB</name>
<comment type="caution">
    <text evidence="3">The sequence shown here is derived from an EMBL/GenBank/DDBJ whole genome shotgun (WGS) entry which is preliminary data.</text>
</comment>
<proteinExistence type="predicted"/>
<dbReference type="InterPro" id="IPR011330">
    <property type="entry name" value="Glyco_hydro/deAcase_b/a-brl"/>
</dbReference>
<sequence>MGRGYLFGLLYGALASVASLAVISLMAPPATAPAPDVAALEPASEPEPAPAGLTAPEATAEPAPVVEAAPESPAVAAVPEAADAAPEPMSQPEPQNDPMQAEPASTPVESDVADTAAEGESDVPETPVVEVPAGSEFARPKPEEDPVLPGTEPAPAEAETPVVAAPQEEPVLALTDRSSAGIPEGQSAAPTALGIPEPILVASVADAPAPEAAIPVPPPGEAVTPQLDPAVTEEAPVVLRAGRIDEQSSAGDVQPSEAAETELAQAESGSGAFKPAPSFGADAARQPVFGEGATGVTVNRPTTTEDPATEPQSEEAAADPAETEITLAAFAAPFFNPDKKPLLAVVLLDRGPASGGLEPAALATLGMKVTIAIDPTLPDASRRAELYRLAGHEVAILAPELPSGATASDLEVSYQSQVQALPEAVALIGETDAAFQNDRDVAEHLAALLADEGRGLITYDRGLNPARQAAVTANLPHVEVYRALDAQGESAAVIERSLDRAGFEASRTGAVTIVASTAPETLEALKTWIEAGAKGSAVAPVSAIMLGGK</sequence>